<dbReference type="EMBL" id="JAAIUW010000001">
    <property type="protein sequence ID" value="KAF7844293.1"/>
    <property type="molecule type" value="Genomic_DNA"/>
</dbReference>
<reference evidence="1" key="1">
    <citation type="submission" date="2020-09" db="EMBL/GenBank/DDBJ databases">
        <title>Genome-Enabled Discovery of Anthraquinone Biosynthesis in Senna tora.</title>
        <authorList>
            <person name="Kang S.-H."/>
            <person name="Pandey R.P."/>
            <person name="Lee C.-M."/>
            <person name="Sim J.-S."/>
            <person name="Jeong J.-T."/>
            <person name="Choi B.-S."/>
            <person name="Jung M."/>
            <person name="Ginzburg D."/>
            <person name="Zhao K."/>
            <person name="Won S.Y."/>
            <person name="Oh T.-J."/>
            <person name="Yu Y."/>
            <person name="Kim N.-H."/>
            <person name="Lee O.R."/>
            <person name="Lee T.-H."/>
            <person name="Bashyal P."/>
            <person name="Kim T.-S."/>
            <person name="Lee W.-H."/>
            <person name="Kawkins C."/>
            <person name="Kim C.-K."/>
            <person name="Kim J.S."/>
            <person name="Ahn B.O."/>
            <person name="Rhee S.Y."/>
            <person name="Sohng J.K."/>
        </authorList>
    </citation>
    <scope>NUCLEOTIDE SEQUENCE</scope>
    <source>
        <tissue evidence="1">Leaf</tissue>
    </source>
</reference>
<evidence type="ECO:0000313" key="2">
    <source>
        <dbReference type="Proteomes" id="UP000634136"/>
    </source>
</evidence>
<protein>
    <submittedName>
        <fullName evidence="1">Uncharacterized protein</fullName>
    </submittedName>
</protein>
<dbReference type="OrthoDB" id="1419902at2759"/>
<gene>
    <name evidence="1" type="ORF">G2W53_001198</name>
</gene>
<name>A0A834XGS1_9FABA</name>
<sequence length="55" mass="6432">MALYFIWEMRNRKNFANEPIKLNGPWAKVKRQWDEVCVAGNGVVVEAEIPANIKW</sequence>
<proteinExistence type="predicted"/>
<comment type="caution">
    <text evidence="1">The sequence shown here is derived from an EMBL/GenBank/DDBJ whole genome shotgun (WGS) entry which is preliminary data.</text>
</comment>
<keyword evidence="2" id="KW-1185">Reference proteome</keyword>
<accession>A0A834XGS1</accession>
<dbReference type="AlphaFoldDB" id="A0A834XGS1"/>
<dbReference type="Proteomes" id="UP000634136">
    <property type="component" value="Unassembled WGS sequence"/>
</dbReference>
<organism evidence="1 2">
    <name type="scientific">Senna tora</name>
    <dbReference type="NCBI Taxonomy" id="362788"/>
    <lineage>
        <taxon>Eukaryota</taxon>
        <taxon>Viridiplantae</taxon>
        <taxon>Streptophyta</taxon>
        <taxon>Embryophyta</taxon>
        <taxon>Tracheophyta</taxon>
        <taxon>Spermatophyta</taxon>
        <taxon>Magnoliopsida</taxon>
        <taxon>eudicotyledons</taxon>
        <taxon>Gunneridae</taxon>
        <taxon>Pentapetalae</taxon>
        <taxon>rosids</taxon>
        <taxon>fabids</taxon>
        <taxon>Fabales</taxon>
        <taxon>Fabaceae</taxon>
        <taxon>Caesalpinioideae</taxon>
        <taxon>Cassia clade</taxon>
        <taxon>Senna</taxon>
    </lineage>
</organism>
<evidence type="ECO:0000313" key="1">
    <source>
        <dbReference type="EMBL" id="KAF7844293.1"/>
    </source>
</evidence>